<reference evidence="7 8" key="1">
    <citation type="submission" date="2019-01" db="EMBL/GenBank/DDBJ databases">
        <authorList>
            <person name="Ramaprasad A."/>
        </authorList>
    </citation>
    <scope>NUCLEOTIDE SEQUENCE [LARGE SCALE GENOMIC DNA]</scope>
</reference>
<evidence type="ECO:0000256" key="3">
    <source>
        <dbReference type="ARBA" id="ARBA00022989"/>
    </source>
</evidence>
<dbReference type="PANTHER" id="PTHR21706:SF15">
    <property type="entry name" value="TRANSMEMBRANE PROTEIN 65"/>
    <property type="match status" value="1"/>
</dbReference>
<feature type="transmembrane region" description="Helical" evidence="6">
    <location>
        <begin position="458"/>
        <end position="481"/>
    </location>
</feature>
<dbReference type="OrthoDB" id="430821at2759"/>
<dbReference type="KEGG" id="pvv:PVVCY_0904390"/>
<keyword evidence="4 6" id="KW-0472">Membrane</keyword>
<keyword evidence="3 6" id="KW-1133">Transmembrane helix</keyword>
<evidence type="ECO:0000256" key="2">
    <source>
        <dbReference type="ARBA" id="ARBA00022692"/>
    </source>
</evidence>
<dbReference type="EMBL" id="LR215065">
    <property type="protein sequence ID" value="VEV56628.1"/>
    <property type="molecule type" value="Genomic_DNA"/>
</dbReference>
<dbReference type="Gene3D" id="3.30.450.40">
    <property type="match status" value="1"/>
</dbReference>
<sequence length="727" mass="85176">MYINNISRRSINDTNFLQQRKIKFGNIKNSVINYIIKKSLNYNNTLTQYYNLNELNNFKKSIKNMNSHNFLNNKSVCYIKNFLHLNRKYHAQRQHISTFIKKKYTLSLIKRRKKIIPNNCFKSGIHINNIFKSNSLPISYNFKLFLQPNQTQLNNIIKRDQIKNFKILINKSFYSSTTIHDGINTHTFHTKNIIQYNNKKYNTYKIKKKLLKGRNINTAINYAHRIQLLRRTIKKKKKKWLNKLVKKKNNSKIIKLQLNIQKRQNKKCLKNYPTNRKHNCDIYKNNFKNPKRPKWDTMQNLNTLDVENNNHIDDNYLNKTLQDTNHNQTNSDKTSYKKNNNLSKEFDNNTDEKTSQEKAEKNLKKHDLLLVALSGCIPFICFGFIDNSFMIISGDLFDSTFCTILGLSTMAAAGLGNLTSDVLGIFIGGYIEKMIVCIGFPRINLTNKQLKMNRTRKYYYLGSAVGIAIGCLLGMVPLLFIDSTKLEEKKNKFKKKKKKEQELQHPEKHTQEIHNDNQNSNKKLIEFVSKKLPQYINSSYAFLFIFDKNKNQFYTLINNNLIYIPTTHDIISKAHIKKQIVNYYNHNLTNIYTNPFDMTNMNKQGDLQSVLNKSNHAQDENNNNYEIAKINDAFFKHHGINANQVLIAPVFGTNESIIAIITVVNSTKKIPFSDKDSHFLNLFSSHISKEIEGKSDLDTSLRFEKKNTFNIYIFIYNNVIKNVHLKK</sequence>
<feature type="region of interest" description="Disordered" evidence="5">
    <location>
        <begin position="320"/>
        <end position="358"/>
    </location>
</feature>
<protein>
    <recommendedName>
        <fullName evidence="9">GAF domain-containing protein</fullName>
    </recommendedName>
</protein>
<dbReference type="GO" id="GO:0016020">
    <property type="term" value="C:membrane"/>
    <property type="evidence" value="ECO:0007669"/>
    <property type="project" value="UniProtKB-SubCell"/>
</dbReference>
<keyword evidence="2 6" id="KW-0812">Transmembrane</keyword>
<evidence type="ECO:0000313" key="7">
    <source>
        <dbReference type="EMBL" id="VEV56628.1"/>
    </source>
</evidence>
<dbReference type="InterPro" id="IPR029016">
    <property type="entry name" value="GAF-like_dom_sf"/>
</dbReference>
<dbReference type="RefSeq" id="XP_008624998.2">
    <property type="nucleotide sequence ID" value="XM_008626776.2"/>
</dbReference>
<feature type="compositionally biased region" description="Polar residues" evidence="5">
    <location>
        <begin position="320"/>
        <end position="343"/>
    </location>
</feature>
<gene>
    <name evidence="7" type="ORF">PVVCY_0904390</name>
</gene>
<name>A0A449BT95_PLAVN</name>
<feature type="transmembrane region" description="Helical" evidence="6">
    <location>
        <begin position="368"/>
        <end position="392"/>
    </location>
</feature>
<feature type="compositionally biased region" description="Basic and acidic residues" evidence="5">
    <location>
        <begin position="499"/>
        <end position="515"/>
    </location>
</feature>
<comment type="subcellular location">
    <subcellularLocation>
        <location evidence="1">Membrane</location>
        <topology evidence="1">Multi-pass membrane protein</topology>
    </subcellularLocation>
</comment>
<feature type="compositionally biased region" description="Basic and acidic residues" evidence="5">
    <location>
        <begin position="344"/>
        <end position="358"/>
    </location>
</feature>
<dbReference type="Proteomes" id="UP000290582">
    <property type="component" value="Chromosome PVVCY_09"/>
</dbReference>
<dbReference type="PANTHER" id="PTHR21706">
    <property type="entry name" value="TRANSMEMBRANE PROTEIN 65"/>
    <property type="match status" value="1"/>
</dbReference>
<evidence type="ECO:0000256" key="5">
    <source>
        <dbReference type="SAM" id="MobiDB-lite"/>
    </source>
</evidence>
<proteinExistence type="predicted"/>
<dbReference type="VEuPathDB" id="PlasmoDB:PVVCY_0904390"/>
<dbReference type="InterPro" id="IPR019537">
    <property type="entry name" value="TMEM65"/>
</dbReference>
<evidence type="ECO:0000256" key="6">
    <source>
        <dbReference type="SAM" id="Phobius"/>
    </source>
</evidence>
<dbReference type="SUPFAM" id="SSF55781">
    <property type="entry name" value="GAF domain-like"/>
    <property type="match status" value="1"/>
</dbReference>
<evidence type="ECO:0008006" key="9">
    <source>
        <dbReference type="Google" id="ProtNLM"/>
    </source>
</evidence>
<accession>A0A449BT95</accession>
<evidence type="ECO:0000313" key="8">
    <source>
        <dbReference type="Proteomes" id="UP000290582"/>
    </source>
</evidence>
<dbReference type="GeneID" id="19961330"/>
<dbReference type="AlphaFoldDB" id="A0A449BT95"/>
<organism evidence="7 8">
    <name type="scientific">Plasmodium vinckei vinckei</name>
    <dbReference type="NCBI Taxonomy" id="54757"/>
    <lineage>
        <taxon>Eukaryota</taxon>
        <taxon>Sar</taxon>
        <taxon>Alveolata</taxon>
        <taxon>Apicomplexa</taxon>
        <taxon>Aconoidasida</taxon>
        <taxon>Haemosporida</taxon>
        <taxon>Plasmodiidae</taxon>
        <taxon>Plasmodium</taxon>
        <taxon>Plasmodium (Vinckeia)</taxon>
    </lineage>
</organism>
<dbReference type="Pfam" id="PF10507">
    <property type="entry name" value="TMEM65"/>
    <property type="match status" value="1"/>
</dbReference>
<evidence type="ECO:0000256" key="4">
    <source>
        <dbReference type="ARBA" id="ARBA00023136"/>
    </source>
</evidence>
<feature type="region of interest" description="Disordered" evidence="5">
    <location>
        <begin position="492"/>
        <end position="516"/>
    </location>
</feature>
<evidence type="ECO:0000256" key="1">
    <source>
        <dbReference type="ARBA" id="ARBA00004141"/>
    </source>
</evidence>
<dbReference type="GO" id="GO:0005739">
    <property type="term" value="C:mitochondrion"/>
    <property type="evidence" value="ECO:0007669"/>
    <property type="project" value="TreeGrafter"/>
</dbReference>